<keyword evidence="3" id="KW-1185">Reference proteome</keyword>
<reference evidence="2" key="1">
    <citation type="submission" date="2023-02" db="EMBL/GenBank/DDBJ databases">
        <title>Genome of toxic invasive species Heracleum sosnowskyi carries increased number of genes despite the absence of recent whole-genome duplications.</title>
        <authorList>
            <person name="Schelkunov M."/>
            <person name="Shtratnikova V."/>
            <person name="Makarenko M."/>
            <person name="Klepikova A."/>
            <person name="Omelchenko D."/>
            <person name="Novikova G."/>
            <person name="Obukhova E."/>
            <person name="Bogdanov V."/>
            <person name="Penin A."/>
            <person name="Logacheva M."/>
        </authorList>
    </citation>
    <scope>NUCLEOTIDE SEQUENCE</scope>
    <source>
        <strain evidence="2">Hsosn_3</strain>
        <tissue evidence="2">Leaf</tissue>
    </source>
</reference>
<sequence length="217" mass="23933">MAGSLVSSTLPSTNVTLVPRSQIVYENSAFYQPIGLHGSVLSGNRCSLYRRDINQLPKIIAKSRRNVVVYSSIVPPEVDIHSLPDPTSVGLPDQWQAWLMGAVVTIGLPFLTNKWGPLLGWIEKVKGTLQTAENIAEAVEDIAGKVDKMTEEIEAGLPEGKLKNALHTVELAAEEIARDADRLDQLIDKVQEMEEKFEDLIQEGKEVAKEIKPPKQI</sequence>
<evidence type="ECO:0000313" key="3">
    <source>
        <dbReference type="Proteomes" id="UP001237642"/>
    </source>
</evidence>
<gene>
    <name evidence="2" type="ORF">POM88_042619</name>
</gene>
<evidence type="ECO:0000256" key="1">
    <source>
        <dbReference type="SAM" id="Coils"/>
    </source>
</evidence>
<comment type="caution">
    <text evidence="2">The sequence shown here is derived from an EMBL/GenBank/DDBJ whole genome shotgun (WGS) entry which is preliminary data.</text>
</comment>
<feature type="coiled-coil region" evidence="1">
    <location>
        <begin position="173"/>
        <end position="210"/>
    </location>
</feature>
<reference evidence="2" key="2">
    <citation type="submission" date="2023-05" db="EMBL/GenBank/DDBJ databases">
        <authorList>
            <person name="Schelkunov M.I."/>
        </authorList>
    </citation>
    <scope>NUCLEOTIDE SEQUENCE</scope>
    <source>
        <strain evidence="2">Hsosn_3</strain>
        <tissue evidence="2">Leaf</tissue>
    </source>
</reference>
<proteinExistence type="predicted"/>
<dbReference type="AlphaFoldDB" id="A0AAD8HI28"/>
<protein>
    <submittedName>
        <fullName evidence="2">Uncharacterized protein</fullName>
    </submittedName>
</protein>
<dbReference type="PANTHER" id="PTHR33735">
    <property type="entry name" value="EXPRESSED PROTEIN"/>
    <property type="match status" value="1"/>
</dbReference>
<keyword evidence="1" id="KW-0175">Coiled coil</keyword>
<accession>A0AAD8HI28</accession>
<organism evidence="2 3">
    <name type="scientific">Heracleum sosnowskyi</name>
    <dbReference type="NCBI Taxonomy" id="360622"/>
    <lineage>
        <taxon>Eukaryota</taxon>
        <taxon>Viridiplantae</taxon>
        <taxon>Streptophyta</taxon>
        <taxon>Embryophyta</taxon>
        <taxon>Tracheophyta</taxon>
        <taxon>Spermatophyta</taxon>
        <taxon>Magnoliopsida</taxon>
        <taxon>eudicotyledons</taxon>
        <taxon>Gunneridae</taxon>
        <taxon>Pentapetalae</taxon>
        <taxon>asterids</taxon>
        <taxon>campanulids</taxon>
        <taxon>Apiales</taxon>
        <taxon>Apiaceae</taxon>
        <taxon>Apioideae</taxon>
        <taxon>apioid superclade</taxon>
        <taxon>Tordylieae</taxon>
        <taxon>Tordyliinae</taxon>
        <taxon>Heracleum</taxon>
    </lineage>
</organism>
<evidence type="ECO:0000313" key="2">
    <source>
        <dbReference type="EMBL" id="KAK1367058.1"/>
    </source>
</evidence>
<dbReference type="EMBL" id="JAUIZM010000009">
    <property type="protein sequence ID" value="KAK1367058.1"/>
    <property type="molecule type" value="Genomic_DNA"/>
</dbReference>
<name>A0AAD8HI28_9APIA</name>
<dbReference type="Proteomes" id="UP001237642">
    <property type="component" value="Unassembled WGS sequence"/>
</dbReference>
<dbReference type="PANTHER" id="PTHR33735:SF14">
    <property type="entry name" value="PHAGE CAPSID SCAFFOLDING PROTEIN (GPO) SERINE PEPTIDASE"/>
    <property type="match status" value="1"/>
</dbReference>